<feature type="compositionally biased region" description="Basic and acidic residues" evidence="1">
    <location>
        <begin position="1378"/>
        <end position="1397"/>
    </location>
</feature>
<evidence type="ECO:0000313" key="3">
    <source>
        <dbReference type="Proteomes" id="UP001172155"/>
    </source>
</evidence>
<accession>A0AA40KCX4</accession>
<protein>
    <submittedName>
        <fullName evidence="2">Uncharacterized protein</fullName>
    </submittedName>
</protein>
<feature type="compositionally biased region" description="Low complexity" evidence="1">
    <location>
        <begin position="1201"/>
        <end position="1216"/>
    </location>
</feature>
<dbReference type="Proteomes" id="UP001172155">
    <property type="component" value="Unassembled WGS sequence"/>
</dbReference>
<name>A0AA40KCX4_9PEZI</name>
<feature type="compositionally biased region" description="Polar residues" evidence="1">
    <location>
        <begin position="764"/>
        <end position="779"/>
    </location>
</feature>
<feature type="region of interest" description="Disordered" evidence="1">
    <location>
        <begin position="1"/>
        <end position="68"/>
    </location>
</feature>
<organism evidence="2 3">
    <name type="scientific">Schizothecium vesticola</name>
    <dbReference type="NCBI Taxonomy" id="314040"/>
    <lineage>
        <taxon>Eukaryota</taxon>
        <taxon>Fungi</taxon>
        <taxon>Dikarya</taxon>
        <taxon>Ascomycota</taxon>
        <taxon>Pezizomycotina</taxon>
        <taxon>Sordariomycetes</taxon>
        <taxon>Sordariomycetidae</taxon>
        <taxon>Sordariales</taxon>
        <taxon>Schizotheciaceae</taxon>
        <taxon>Schizothecium</taxon>
    </lineage>
</organism>
<feature type="compositionally biased region" description="Acidic residues" evidence="1">
    <location>
        <begin position="1130"/>
        <end position="1142"/>
    </location>
</feature>
<evidence type="ECO:0000313" key="2">
    <source>
        <dbReference type="EMBL" id="KAK0754261.1"/>
    </source>
</evidence>
<feature type="compositionally biased region" description="Basic residues" evidence="1">
    <location>
        <begin position="1246"/>
        <end position="1258"/>
    </location>
</feature>
<feature type="region of interest" description="Disordered" evidence="1">
    <location>
        <begin position="1095"/>
        <end position="1474"/>
    </location>
</feature>
<feature type="compositionally biased region" description="Polar residues" evidence="1">
    <location>
        <begin position="1"/>
        <end position="11"/>
    </location>
</feature>
<sequence>MSTFSPNSAGNPDNAWKRSEKGSEKRSEQQQEAHNGDINSRPSKARLRSAAGSLAGTTAVASEGAASSDCTRVEFLENIRLVGLQPSPEKSLVHNRRPPGQKPSSNQRSVPSPPPAAQVPRWSSLCHDNPSAYGMSLRIPADQENTFTSSAKAVDIVHDPSKSPKDITVRVNLPLSRDFQEELEEFCRLRRFGCFHQAEEYFKGNLDRVSDAPYVLIQHAEALLAAGDFKGVSRVINQQLFEFDRLGDNKDAKKLAVNLELLGLLSQPRFPQLAPRALSAAMDGLPGKLDTLRMGSTEVQTLSLSLRVLQYVVDASSQTYTPQISAVREQARASCDWKMLYHELLGDDRIWDLRDLLTAMIPVFGFEDTFSRLLGISSTPQSLQALVDDWIHPEYDESATLGLLDTFSSLILQNVGDHSRTALLLHHSRGLVESIQQHNSQHMKTRPFIQFILARAAVEIEQAWKERDVQGLSEPDGLLVSPGAGINLPIFVPAKHLEKPGWERFYAQTPPSLREAVKIALQAAKFTGDYALQATAWKLLILQSQEPKPMMEGLARLQLDLQDDKEGFLTTCLSKYLTTLDREEEDGLLKELDRLDDISGGTYLSWGFNASLLWARSIIQGHLESSTQGPTDEISGAMQDPGKVCRDEIYAYGARLSDRAVRFLDSAFNIAAPRPLRVSFNELQNRAQAQAAEPADSPQQQESHSPRQDSVQRADDPSTKEKKELRDADTIVKLDNRIRSARHAERWASPPPVPQPRRLENYFGSAQTPPNQTRRTFVTTDGKGRTTVTVRDEDSSDDYGEGDSSSDYSAGTKHRTADSDTDADVDIRVRHQYSEAKNARQTVHPTRYWQPQEWDEISIGDQWSPISDDDDDTKVYTSINPRRSDMDFRRRRFNSTRVSSRPNINYVRAGSPSHYYKSRQKEMEMEGKGHRRRVIYPGAAFTRDNLPPYPSAFQGGYPTHVEGFPQPVRTFPSHPWAPSIHPGALPPHLGNLPLTPGGVPPPPVYPPGMYYGGPYPPQQPGYFPVSGWPATWQQDANRLLSPADPQTQSFAQPPPPLLLERDTLQEQGAYPPQGIVSSADDALCYDRLDTQHFFPLPPVAEERDSTVDATAVKEAEADGEKDSTPKAADNDDGDGEEDDEGYEGSPRTRIQDGLPKLDFPPKILDDNTMTVLVRSKADPQKGKIYTISKEGVTESDVSKVAGYPPQDADYPPQDAGYPRQDAGYPRQDAGYPRQDVGYPHQESSGVRRRSPSIRRRASYRGTSVSRPEPLPHGPVRTVPDAPPPPRADSFAAKAKGPNGGQEVDVSTKTTGKKATTEPEMRQHRRQHSITKTDAPKSSAKPGPPDKNPISGTFVANPRKMHTKDRYISPAAVSPSRAGTEDQRVPQVRERLLTDKPAPEQGTKNKNQAYAETDGESDARPDSPVDNSRVGSETKAVPPDGQQDEEDRSSVTAQRGGSERGEGGKGIARAQTWNL</sequence>
<evidence type="ECO:0000256" key="1">
    <source>
        <dbReference type="SAM" id="MobiDB-lite"/>
    </source>
</evidence>
<feature type="region of interest" description="Disordered" evidence="1">
    <location>
        <begin position="86"/>
        <end position="123"/>
    </location>
</feature>
<proteinExistence type="predicted"/>
<gene>
    <name evidence="2" type="ORF">B0T18DRAFT_34029</name>
</gene>
<feature type="compositionally biased region" description="Basic and acidic residues" evidence="1">
    <location>
        <begin position="1100"/>
        <end position="1124"/>
    </location>
</feature>
<feature type="compositionally biased region" description="Basic and acidic residues" evidence="1">
    <location>
        <begin position="15"/>
        <end position="35"/>
    </location>
</feature>
<feature type="compositionally biased region" description="Polar residues" evidence="1">
    <location>
        <begin position="1304"/>
        <end position="1313"/>
    </location>
</feature>
<feature type="region of interest" description="Disordered" evidence="1">
    <location>
        <begin position="686"/>
        <end position="825"/>
    </location>
</feature>
<reference evidence="2" key="1">
    <citation type="submission" date="2023-06" db="EMBL/GenBank/DDBJ databases">
        <title>Genome-scale phylogeny and comparative genomics of the fungal order Sordariales.</title>
        <authorList>
            <consortium name="Lawrence Berkeley National Laboratory"/>
            <person name="Hensen N."/>
            <person name="Bonometti L."/>
            <person name="Westerberg I."/>
            <person name="Brannstrom I.O."/>
            <person name="Guillou S."/>
            <person name="Cros-Aarteil S."/>
            <person name="Calhoun S."/>
            <person name="Haridas S."/>
            <person name="Kuo A."/>
            <person name="Mondo S."/>
            <person name="Pangilinan J."/>
            <person name="Riley R."/>
            <person name="LaButti K."/>
            <person name="Andreopoulos B."/>
            <person name="Lipzen A."/>
            <person name="Chen C."/>
            <person name="Yanf M."/>
            <person name="Daum C."/>
            <person name="Ng V."/>
            <person name="Clum A."/>
            <person name="Steindorff A."/>
            <person name="Ohm R."/>
            <person name="Martin F."/>
            <person name="Silar P."/>
            <person name="Natvig D."/>
            <person name="Lalanne C."/>
            <person name="Gautier V."/>
            <person name="Ament-velasquez S.L."/>
            <person name="Kruys A."/>
            <person name="Hutchinson M.I."/>
            <person name="Powell A.J."/>
            <person name="Barry K."/>
            <person name="Miller A.N."/>
            <person name="Grigoriev I.V."/>
            <person name="Debuchy R."/>
            <person name="Gladieux P."/>
            <person name="Thoren M.H."/>
            <person name="Johannesson H."/>
        </authorList>
    </citation>
    <scope>NUCLEOTIDE SEQUENCE</scope>
    <source>
        <strain evidence="2">SMH3187-1</strain>
    </source>
</reference>
<comment type="caution">
    <text evidence="2">The sequence shown here is derived from an EMBL/GenBank/DDBJ whole genome shotgun (WGS) entry which is preliminary data.</text>
</comment>
<feature type="compositionally biased region" description="Basic and acidic residues" evidence="1">
    <location>
        <begin position="704"/>
        <end position="746"/>
    </location>
</feature>
<dbReference type="EMBL" id="JAUKUD010000001">
    <property type="protein sequence ID" value="KAK0754261.1"/>
    <property type="molecule type" value="Genomic_DNA"/>
</dbReference>
<keyword evidence="3" id="KW-1185">Reference proteome</keyword>